<dbReference type="AlphaFoldDB" id="A0A255GC47"/>
<dbReference type="CDD" id="cd17321">
    <property type="entry name" value="MFS_MMR_MDR_like"/>
    <property type="match status" value="1"/>
</dbReference>
<accession>A0A4R6LNG1</accession>
<dbReference type="Pfam" id="PF07690">
    <property type="entry name" value="MFS_1"/>
    <property type="match status" value="1"/>
</dbReference>
<feature type="transmembrane region" description="Helical" evidence="6">
    <location>
        <begin position="139"/>
        <end position="164"/>
    </location>
</feature>
<comment type="subcellular location">
    <subcellularLocation>
        <location evidence="1">Cell membrane</location>
        <topology evidence="1">Multi-pass membrane protein</topology>
    </subcellularLocation>
</comment>
<proteinExistence type="predicted"/>
<sequence length="425" mass="42367">MTTATATPARSRLALPVILAAQLVIPLSIAGTAVALPQIAGELGSSPGPLQWVVNGFNVAFALLTIVWGALADRFGQDRIFTAGITIVLVASVGSALAPTLLLLDAARVLAGVGAAAVLTGATAILSNAWQGTARARAFALFGTINGLGLALGPTVCGIIVQLAGWRGTFWFPAAVLAVALLGSRTLPRVRVGGTDRRLFDPGLLRNPGFTAMVLVPVAGAVGFVTFLTYLPAAFAAIHGWSPGRAGATMLLATLPVIFSPSLTAAAMRHRRIGIGTVIAVSIGCLVLGAVGMLALAPGRPVALIIAPMILIGLGFGLPLGIVDGEALSQVPVSSSGTAAGLLNLARIGSEAVAVAAYAAALAGLVRGRIADPGLADRVAAGGSGGAAAYADALHTVALIAAAVVFLLGAASLLLFRHRGEAPAG</sequence>
<dbReference type="PANTHER" id="PTHR42718:SF9">
    <property type="entry name" value="MAJOR FACILITATOR SUPERFAMILY MULTIDRUG TRANSPORTER MFSC"/>
    <property type="match status" value="1"/>
</dbReference>
<evidence type="ECO:0000256" key="1">
    <source>
        <dbReference type="ARBA" id="ARBA00004651"/>
    </source>
</evidence>
<keyword evidence="8" id="KW-1185">Reference proteome</keyword>
<feature type="transmembrane region" description="Helical" evidence="6">
    <location>
        <begin position="302"/>
        <end position="323"/>
    </location>
</feature>
<dbReference type="SUPFAM" id="SSF103473">
    <property type="entry name" value="MFS general substrate transporter"/>
    <property type="match status" value="1"/>
</dbReference>
<feature type="transmembrane region" description="Helical" evidence="6">
    <location>
        <begin position="51"/>
        <end position="71"/>
    </location>
</feature>
<dbReference type="GO" id="GO:0005886">
    <property type="term" value="C:plasma membrane"/>
    <property type="evidence" value="ECO:0007669"/>
    <property type="project" value="UniProtKB-SubCell"/>
</dbReference>
<dbReference type="Gene3D" id="1.20.1720.10">
    <property type="entry name" value="Multidrug resistance protein D"/>
    <property type="match status" value="1"/>
</dbReference>
<evidence type="ECO:0000256" key="4">
    <source>
        <dbReference type="ARBA" id="ARBA00022989"/>
    </source>
</evidence>
<feature type="transmembrane region" description="Helical" evidence="6">
    <location>
        <begin position="109"/>
        <end position="127"/>
    </location>
</feature>
<dbReference type="InterPro" id="IPR011701">
    <property type="entry name" value="MFS"/>
</dbReference>
<feature type="transmembrane region" description="Helical" evidence="6">
    <location>
        <begin position="344"/>
        <end position="366"/>
    </location>
</feature>
<reference evidence="7 8" key="1">
    <citation type="submission" date="2017-07" db="EMBL/GenBank/DDBJ databases">
        <title>Draft whole genome sequences of clinical Proprionibacteriaceae strains.</title>
        <authorList>
            <person name="Bernier A.-M."/>
            <person name="Bernard K."/>
            <person name="Domingo M.-C."/>
        </authorList>
    </citation>
    <scope>NUCLEOTIDE SEQUENCE [LARGE SCALE GENOMIC DNA]</scope>
    <source>
        <strain evidence="7 8">NML 030167</strain>
    </source>
</reference>
<dbReference type="PANTHER" id="PTHR42718">
    <property type="entry name" value="MAJOR FACILITATOR SUPERFAMILY MULTIDRUG TRANSPORTER MFSC"/>
    <property type="match status" value="1"/>
</dbReference>
<evidence type="ECO:0000256" key="5">
    <source>
        <dbReference type="ARBA" id="ARBA00023136"/>
    </source>
</evidence>
<keyword evidence="3 6" id="KW-0812">Transmembrane</keyword>
<dbReference type="Proteomes" id="UP000215896">
    <property type="component" value="Unassembled WGS sequence"/>
</dbReference>
<dbReference type="OrthoDB" id="7375466at2"/>
<accession>A0A255GC47</accession>
<gene>
    <name evidence="7" type="ORF">CGZ94_10925</name>
</gene>
<comment type="caution">
    <text evidence="7">The sequence shown here is derived from an EMBL/GenBank/DDBJ whole genome shotgun (WGS) entry which is preliminary data.</text>
</comment>
<evidence type="ECO:0000256" key="2">
    <source>
        <dbReference type="ARBA" id="ARBA00022448"/>
    </source>
</evidence>
<dbReference type="EMBL" id="NMVO01000013">
    <property type="protein sequence ID" value="OYO13478.1"/>
    <property type="molecule type" value="Genomic_DNA"/>
</dbReference>
<evidence type="ECO:0000256" key="6">
    <source>
        <dbReference type="SAM" id="Phobius"/>
    </source>
</evidence>
<evidence type="ECO:0000313" key="8">
    <source>
        <dbReference type="Proteomes" id="UP000215896"/>
    </source>
</evidence>
<name>A0A255GC47_9ACTN</name>
<feature type="transmembrane region" description="Helical" evidence="6">
    <location>
        <begin position="247"/>
        <end position="266"/>
    </location>
</feature>
<evidence type="ECO:0000313" key="7">
    <source>
        <dbReference type="EMBL" id="OYO13478.1"/>
    </source>
</evidence>
<dbReference type="RefSeq" id="WP_094405630.1">
    <property type="nucleotide sequence ID" value="NZ_NMVO01000013.1"/>
</dbReference>
<keyword evidence="2" id="KW-0813">Transport</keyword>
<evidence type="ECO:0000256" key="3">
    <source>
        <dbReference type="ARBA" id="ARBA00022692"/>
    </source>
</evidence>
<feature type="transmembrane region" description="Helical" evidence="6">
    <location>
        <begin position="209"/>
        <end position="235"/>
    </location>
</feature>
<feature type="transmembrane region" description="Helical" evidence="6">
    <location>
        <begin position="83"/>
        <end position="103"/>
    </location>
</feature>
<dbReference type="InterPro" id="IPR020846">
    <property type="entry name" value="MFS_dom"/>
</dbReference>
<feature type="transmembrane region" description="Helical" evidence="6">
    <location>
        <begin position="170"/>
        <end position="188"/>
    </location>
</feature>
<dbReference type="InterPro" id="IPR036259">
    <property type="entry name" value="MFS_trans_sf"/>
</dbReference>
<feature type="transmembrane region" description="Helical" evidence="6">
    <location>
        <begin position="273"/>
        <end position="296"/>
    </location>
</feature>
<dbReference type="GO" id="GO:0022857">
    <property type="term" value="F:transmembrane transporter activity"/>
    <property type="evidence" value="ECO:0007669"/>
    <property type="project" value="InterPro"/>
</dbReference>
<keyword evidence="4 6" id="KW-1133">Transmembrane helix</keyword>
<keyword evidence="5 6" id="KW-0472">Membrane</keyword>
<feature type="transmembrane region" description="Helical" evidence="6">
    <location>
        <begin position="393"/>
        <end position="416"/>
    </location>
</feature>
<dbReference type="PROSITE" id="PS50850">
    <property type="entry name" value="MFS"/>
    <property type="match status" value="1"/>
</dbReference>
<dbReference type="PRINTS" id="PR01036">
    <property type="entry name" value="TCRTETB"/>
</dbReference>
<organism evidence="7 8">
    <name type="scientific">Enemella evansiae</name>
    <dbReference type="NCBI Taxonomy" id="2016499"/>
    <lineage>
        <taxon>Bacteria</taxon>
        <taxon>Bacillati</taxon>
        <taxon>Actinomycetota</taxon>
        <taxon>Actinomycetes</taxon>
        <taxon>Propionibacteriales</taxon>
        <taxon>Propionibacteriaceae</taxon>
        <taxon>Enemella</taxon>
    </lineage>
</organism>
<protein>
    <submittedName>
        <fullName evidence="7">MFS transporter</fullName>
    </submittedName>
</protein>